<sequence length="433" mass="49384">MKSVKEIWFGNFYEPAYSDFSYIDETIAMVKELGFTSVLLDSKAWEDFRERFENGERSQYVKAQEHMMEAIRKHGMEYSFLALYLCGDNLYPDIRTSPPILGSSVTDRDGNDKRWYRYWSEEARDAMERHVNGLMTTYKGASGRICSMWDPIVSPSFDTDGEREYLSFLKGKYESIDDLNRVYSSSYRSFDELRIGDLWIDIPAEDNLSLLADNREWQSIELASYFSDMKKRLGRYELVPMMAQWGFFLTFDGSRLPGVGLADLWDTANRGIDLFLLKDTVSSINFISVPIDPDGRADCYVASYHHRFMASLNRGRGFLGGIFLGRFLYGDVYSEISAEEIIGTIAASGVSGYRAYGINGLDDGGMLDRMPSFFLDNLRKANGIFDEAVEKLGKKLPNDIAIIFPSAMALSEPYGIEGNEERRLDSLGYLRLV</sequence>
<evidence type="ECO:0008006" key="3">
    <source>
        <dbReference type="Google" id="ProtNLM"/>
    </source>
</evidence>
<gene>
    <name evidence="1" type="ORF">IAA72_00005</name>
</gene>
<dbReference type="AlphaFoldDB" id="A0A9D9NC74"/>
<dbReference type="SUPFAM" id="SSF51445">
    <property type="entry name" value="(Trans)glycosidases"/>
    <property type="match status" value="1"/>
</dbReference>
<protein>
    <recommendedName>
        <fullName evidence="3">Glycoside hydrolase family 42 N-terminal domain-containing protein</fullName>
    </recommendedName>
</protein>
<accession>A0A9D9NC74</accession>
<dbReference type="InterPro" id="IPR017853">
    <property type="entry name" value="GH"/>
</dbReference>
<proteinExistence type="predicted"/>
<organism evidence="1 2">
    <name type="scientific">Candidatus Ornithospirochaeta stercoravium</name>
    <dbReference type="NCBI Taxonomy" id="2840897"/>
    <lineage>
        <taxon>Bacteria</taxon>
        <taxon>Pseudomonadati</taxon>
        <taxon>Spirochaetota</taxon>
        <taxon>Spirochaetia</taxon>
        <taxon>Spirochaetales</taxon>
        <taxon>Spirochaetaceae</taxon>
        <taxon>Spirochaetaceae incertae sedis</taxon>
        <taxon>Candidatus Ornithospirochaeta</taxon>
    </lineage>
</organism>
<evidence type="ECO:0000313" key="2">
    <source>
        <dbReference type="Proteomes" id="UP000810292"/>
    </source>
</evidence>
<dbReference type="Gene3D" id="3.20.20.80">
    <property type="entry name" value="Glycosidases"/>
    <property type="match status" value="1"/>
</dbReference>
<feature type="non-terminal residue" evidence="1">
    <location>
        <position position="433"/>
    </location>
</feature>
<name>A0A9D9NC74_9SPIO</name>
<evidence type="ECO:0000313" key="1">
    <source>
        <dbReference type="EMBL" id="MBO8468151.1"/>
    </source>
</evidence>
<reference evidence="1" key="2">
    <citation type="journal article" date="2021" name="PeerJ">
        <title>Extensive microbial diversity within the chicken gut microbiome revealed by metagenomics and culture.</title>
        <authorList>
            <person name="Gilroy R."/>
            <person name="Ravi A."/>
            <person name="Getino M."/>
            <person name="Pursley I."/>
            <person name="Horton D.L."/>
            <person name="Alikhan N.F."/>
            <person name="Baker D."/>
            <person name="Gharbi K."/>
            <person name="Hall N."/>
            <person name="Watson M."/>
            <person name="Adriaenssens E.M."/>
            <person name="Foster-Nyarko E."/>
            <person name="Jarju S."/>
            <person name="Secka A."/>
            <person name="Antonio M."/>
            <person name="Oren A."/>
            <person name="Chaudhuri R.R."/>
            <person name="La Ragione R."/>
            <person name="Hildebrand F."/>
            <person name="Pallen M.J."/>
        </authorList>
    </citation>
    <scope>NUCLEOTIDE SEQUENCE</scope>
    <source>
        <strain evidence="1">14700</strain>
    </source>
</reference>
<comment type="caution">
    <text evidence="1">The sequence shown here is derived from an EMBL/GenBank/DDBJ whole genome shotgun (WGS) entry which is preliminary data.</text>
</comment>
<dbReference type="EMBL" id="JADIMF010000001">
    <property type="protein sequence ID" value="MBO8468151.1"/>
    <property type="molecule type" value="Genomic_DNA"/>
</dbReference>
<dbReference type="Proteomes" id="UP000810292">
    <property type="component" value="Unassembled WGS sequence"/>
</dbReference>
<reference evidence="1" key="1">
    <citation type="submission" date="2020-10" db="EMBL/GenBank/DDBJ databases">
        <authorList>
            <person name="Gilroy R."/>
        </authorList>
    </citation>
    <scope>NUCLEOTIDE SEQUENCE</scope>
    <source>
        <strain evidence="1">14700</strain>
    </source>
</reference>